<protein>
    <submittedName>
        <fullName evidence="3">DUF3887 domain-containing protein</fullName>
    </submittedName>
</protein>
<keyword evidence="4" id="KW-1185">Reference proteome</keyword>
<dbReference type="InterPro" id="IPR024981">
    <property type="entry name" value="DUF3887"/>
</dbReference>
<dbReference type="EMBL" id="JAACYS010000009">
    <property type="protein sequence ID" value="NCU16807.1"/>
    <property type="molecule type" value="Genomic_DNA"/>
</dbReference>
<accession>A0ABX0A6L9</accession>
<keyword evidence="1" id="KW-0732">Signal</keyword>
<feature type="signal peptide" evidence="1">
    <location>
        <begin position="1"/>
        <end position="19"/>
    </location>
</feature>
<feature type="domain" description="DUF3887" evidence="2">
    <location>
        <begin position="35"/>
        <end position="123"/>
    </location>
</feature>
<comment type="caution">
    <text evidence="3">The sequence shown here is derived from an EMBL/GenBank/DDBJ whole genome shotgun (WGS) entry which is preliminary data.</text>
</comment>
<gene>
    <name evidence="3" type="ORF">GW534_03335</name>
</gene>
<feature type="chain" id="PRO_5047150290" evidence="1">
    <location>
        <begin position="20"/>
        <end position="126"/>
    </location>
</feature>
<name>A0ABX0A6L9_9BACI</name>
<evidence type="ECO:0000313" key="3">
    <source>
        <dbReference type="EMBL" id="NCU16807.1"/>
    </source>
</evidence>
<proteinExistence type="predicted"/>
<reference evidence="3 4" key="1">
    <citation type="submission" date="2020-01" db="EMBL/GenBank/DDBJ databases">
        <title>A novel Bacillus sp. from Pasinler.</title>
        <authorList>
            <person name="Adiguzel A."/>
            <person name="Ay H."/>
            <person name="Baltaci M.O."/>
        </authorList>
    </citation>
    <scope>NUCLEOTIDE SEQUENCE [LARGE SCALE GENOMIC DNA]</scope>
    <source>
        <strain evidence="3 4">P1</strain>
    </source>
</reference>
<sequence length="126" mass="14144">MRKRMTLLFSLFIALFLVACGGSSDELSGKYVPMAEEVVTLLNEGAYDELHAKFDETMKSALPVEQMAQLGAVIEQSGEFEEFDKSSVEEQDGYYVVVLTAKYSEQDRVYTISFNDKDEVAGLYVK</sequence>
<evidence type="ECO:0000259" key="2">
    <source>
        <dbReference type="Pfam" id="PF13026"/>
    </source>
</evidence>
<dbReference type="RefSeq" id="WP_161919644.1">
    <property type="nucleotide sequence ID" value="NZ_JAACYS010000009.1"/>
</dbReference>
<evidence type="ECO:0000313" key="4">
    <source>
        <dbReference type="Proteomes" id="UP000743899"/>
    </source>
</evidence>
<evidence type="ECO:0000256" key="1">
    <source>
        <dbReference type="SAM" id="SignalP"/>
    </source>
</evidence>
<organism evidence="3 4">
    <name type="scientific">Pallidibacillus pasinlerensis</name>
    <dbReference type="NCBI Taxonomy" id="2703818"/>
    <lineage>
        <taxon>Bacteria</taxon>
        <taxon>Bacillati</taxon>
        <taxon>Bacillota</taxon>
        <taxon>Bacilli</taxon>
        <taxon>Bacillales</taxon>
        <taxon>Bacillaceae</taxon>
        <taxon>Pallidibacillus</taxon>
    </lineage>
</organism>
<dbReference type="Proteomes" id="UP000743899">
    <property type="component" value="Unassembled WGS sequence"/>
</dbReference>
<dbReference type="Gene3D" id="3.10.450.590">
    <property type="match status" value="1"/>
</dbReference>
<dbReference type="PROSITE" id="PS51257">
    <property type="entry name" value="PROKAR_LIPOPROTEIN"/>
    <property type="match status" value="1"/>
</dbReference>
<dbReference type="Pfam" id="PF13026">
    <property type="entry name" value="DUF3887"/>
    <property type="match status" value="1"/>
</dbReference>